<dbReference type="eggNOG" id="COG0677">
    <property type="taxonomic scope" value="Bacteria"/>
</dbReference>
<gene>
    <name evidence="5" type="ORF">EP57_12265</name>
</gene>
<dbReference type="InterPro" id="IPR017476">
    <property type="entry name" value="UDP-Glc/GDP-Man"/>
</dbReference>
<keyword evidence="2" id="KW-0520">NAD</keyword>
<reference evidence="5 6" key="1">
    <citation type="submission" date="2014-05" db="EMBL/GenBank/DDBJ databases">
        <title>Novel Listeriaceae from food processing environments.</title>
        <authorList>
            <person name="den Bakker H.C."/>
        </authorList>
    </citation>
    <scope>NUCLEOTIDE SEQUENCE [LARGE SCALE GENOMIC DNA]</scope>
    <source>
        <strain evidence="5 6">FSL A5-0281</strain>
    </source>
</reference>
<name>A0A099W1R1_9LIST</name>
<proteinExistence type="inferred from homology"/>
<evidence type="ECO:0000256" key="2">
    <source>
        <dbReference type="ARBA" id="ARBA00023027"/>
    </source>
</evidence>
<dbReference type="SUPFAM" id="SSF48179">
    <property type="entry name" value="6-phosphogluconate dehydrogenase C-terminal domain-like"/>
    <property type="match status" value="1"/>
</dbReference>
<evidence type="ECO:0000313" key="6">
    <source>
        <dbReference type="Proteomes" id="UP000029844"/>
    </source>
</evidence>
<dbReference type="InterPro" id="IPR001732">
    <property type="entry name" value="UDP-Glc/GDP-Man_DH_N"/>
</dbReference>
<dbReference type="GO" id="GO:0016616">
    <property type="term" value="F:oxidoreductase activity, acting on the CH-OH group of donors, NAD or NADP as acceptor"/>
    <property type="evidence" value="ECO:0007669"/>
    <property type="project" value="InterPro"/>
</dbReference>
<dbReference type="PIRSF" id="PIRSF500136">
    <property type="entry name" value="UDP_ManNAc_DH"/>
    <property type="match status" value="1"/>
</dbReference>
<dbReference type="RefSeq" id="WP_036087042.1">
    <property type="nucleotide sequence ID" value="NZ_CBCSHQ010000018.1"/>
</dbReference>
<evidence type="ECO:0000256" key="3">
    <source>
        <dbReference type="PIRNR" id="PIRNR000124"/>
    </source>
</evidence>
<dbReference type="GO" id="GO:0000271">
    <property type="term" value="P:polysaccharide biosynthetic process"/>
    <property type="evidence" value="ECO:0007669"/>
    <property type="project" value="InterPro"/>
</dbReference>
<dbReference type="SUPFAM" id="SSF52413">
    <property type="entry name" value="UDP-glucose/GDP-mannose dehydrogenase C-terminal domain"/>
    <property type="match status" value="1"/>
</dbReference>
<dbReference type="InterPro" id="IPR014026">
    <property type="entry name" value="UDP-Glc/GDP-Man_DH_dimer"/>
</dbReference>
<dbReference type="InterPro" id="IPR014027">
    <property type="entry name" value="UDP-Glc/GDP-Man_DH_C"/>
</dbReference>
<dbReference type="STRING" id="1552123.EP57_12265"/>
<dbReference type="Proteomes" id="UP000029844">
    <property type="component" value="Unassembled WGS sequence"/>
</dbReference>
<dbReference type="GO" id="GO:0016628">
    <property type="term" value="F:oxidoreductase activity, acting on the CH-CH group of donors, NAD or NADP as acceptor"/>
    <property type="evidence" value="ECO:0007669"/>
    <property type="project" value="InterPro"/>
</dbReference>
<evidence type="ECO:0000256" key="1">
    <source>
        <dbReference type="ARBA" id="ARBA00023002"/>
    </source>
</evidence>
<organism evidence="5 6">
    <name type="scientific">Listeria booriae</name>
    <dbReference type="NCBI Taxonomy" id="1552123"/>
    <lineage>
        <taxon>Bacteria</taxon>
        <taxon>Bacillati</taxon>
        <taxon>Bacillota</taxon>
        <taxon>Bacilli</taxon>
        <taxon>Bacillales</taxon>
        <taxon>Listeriaceae</taxon>
        <taxon>Listeria</taxon>
    </lineage>
</organism>
<dbReference type="InterPro" id="IPR036220">
    <property type="entry name" value="UDP-Glc/GDP-Man_DH_C_sf"/>
</dbReference>
<feature type="domain" description="UDP-glucose/GDP-mannose dehydrogenase C-terminal" evidence="4">
    <location>
        <begin position="329"/>
        <end position="425"/>
    </location>
</feature>
<accession>A0A099W1R1</accession>
<evidence type="ECO:0000259" key="4">
    <source>
        <dbReference type="SMART" id="SM00984"/>
    </source>
</evidence>
<protein>
    <submittedName>
        <fullName evidence="5">UDP-N-acetyl-D-glucosamine dehydrogenase</fullName>
    </submittedName>
</protein>
<dbReference type="GeneID" id="58718127"/>
<keyword evidence="6" id="KW-1185">Reference proteome</keyword>
<dbReference type="Pfam" id="PF03720">
    <property type="entry name" value="UDPG_MGDP_dh_C"/>
    <property type="match status" value="1"/>
</dbReference>
<sequence>MEIISKEKILKKEAKIAIMGMGYVGLPLAVSFAKNGFETIGYDVNSKKIDSLSQGISDIEDISDETLRVRLENGKLQLTTNPNSLLDADAIIICVPTPLTKSMEPDMRYIEVAVDTIKKNAKKGVLISLESTTYPGTTREIIGAAMEEEGFVLGTDFFACYSPERVDPGNKIFQTENTPKVVGGLDSASKELGETLYSQVIREVVAVNSTEVAEMSKLLENTFRSINIAFINEMALLCEKLGIDIWETIEASSTKPFGFMKFTPGPGIGGHCIPLDPMYLSWKAKSKNFYSRFIELAHEINHLMPEKMTEHVVETLNEHRKSINGSHILLVGMAYKENSNDLRESPGLQIFELLRKRGASVSFCDPKAPRFIDNQGDAHYSIPLNYDDFSSYDLVVLLTKHDVFDIAKIGENSTLILDTKDILKDSYEEKKRTYGKIGNQMNQKSQEVPSY</sequence>
<dbReference type="GO" id="GO:0051287">
    <property type="term" value="F:NAD binding"/>
    <property type="evidence" value="ECO:0007669"/>
    <property type="project" value="InterPro"/>
</dbReference>
<dbReference type="PANTHER" id="PTHR43491:SF1">
    <property type="entry name" value="UDP-N-ACETYL-D-MANNOSAMINE DEHYDROGENASE"/>
    <property type="match status" value="1"/>
</dbReference>
<dbReference type="Pfam" id="PF03721">
    <property type="entry name" value="UDPG_MGDP_dh_N"/>
    <property type="match status" value="1"/>
</dbReference>
<evidence type="ECO:0000313" key="5">
    <source>
        <dbReference type="EMBL" id="KGL39829.1"/>
    </source>
</evidence>
<dbReference type="SMART" id="SM00984">
    <property type="entry name" value="UDPG_MGDP_dh_C"/>
    <property type="match status" value="1"/>
</dbReference>
<dbReference type="InterPro" id="IPR008927">
    <property type="entry name" value="6-PGluconate_DH-like_C_sf"/>
</dbReference>
<keyword evidence="1" id="KW-0560">Oxidoreductase</keyword>
<dbReference type="InterPro" id="IPR036291">
    <property type="entry name" value="NAD(P)-bd_dom_sf"/>
</dbReference>
<dbReference type="OrthoDB" id="9803238at2"/>
<dbReference type="Gene3D" id="3.40.50.720">
    <property type="entry name" value="NAD(P)-binding Rossmann-like Domain"/>
    <property type="match status" value="2"/>
</dbReference>
<dbReference type="Pfam" id="PF00984">
    <property type="entry name" value="UDPG_MGDP_dh"/>
    <property type="match status" value="1"/>
</dbReference>
<dbReference type="AlphaFoldDB" id="A0A099W1R1"/>
<dbReference type="PIRSF" id="PIRSF000124">
    <property type="entry name" value="UDPglc_GDPman_dh"/>
    <property type="match status" value="1"/>
</dbReference>
<comment type="caution">
    <text evidence="5">The sequence shown here is derived from an EMBL/GenBank/DDBJ whole genome shotgun (WGS) entry which is preliminary data.</text>
</comment>
<comment type="similarity">
    <text evidence="3">Belongs to the UDP-glucose/GDP-mannose dehydrogenase family.</text>
</comment>
<dbReference type="EMBL" id="JNFA01000025">
    <property type="protein sequence ID" value="KGL39829.1"/>
    <property type="molecule type" value="Genomic_DNA"/>
</dbReference>
<dbReference type="NCBIfam" id="TIGR03026">
    <property type="entry name" value="NDP-sugDHase"/>
    <property type="match status" value="1"/>
</dbReference>
<dbReference type="PANTHER" id="PTHR43491">
    <property type="entry name" value="UDP-N-ACETYL-D-MANNOSAMINE DEHYDROGENASE"/>
    <property type="match status" value="1"/>
</dbReference>
<dbReference type="InterPro" id="IPR028359">
    <property type="entry name" value="UDP_ManNAc/GlcNAc_DH"/>
</dbReference>
<dbReference type="SUPFAM" id="SSF51735">
    <property type="entry name" value="NAD(P)-binding Rossmann-fold domains"/>
    <property type="match status" value="1"/>
</dbReference>